<dbReference type="PROSITE" id="PS50943">
    <property type="entry name" value="HTH_CROC1"/>
    <property type="match status" value="1"/>
</dbReference>
<dbReference type="InterPro" id="IPR010652">
    <property type="entry name" value="DUF1232"/>
</dbReference>
<keyword evidence="2 5" id="KW-0812">Transmembrane</keyword>
<dbReference type="InterPro" id="IPR001387">
    <property type="entry name" value="Cro/C1-type_HTH"/>
</dbReference>
<name>A0A494ZRY9_9BACI</name>
<dbReference type="Pfam" id="PF06803">
    <property type="entry name" value="DUF1232"/>
    <property type="match status" value="1"/>
</dbReference>
<keyword evidence="3 5" id="KW-1133">Transmembrane helix</keyword>
<feature type="domain" description="HTH cro/C1-type" evidence="6">
    <location>
        <begin position="4"/>
        <end position="51"/>
    </location>
</feature>
<evidence type="ECO:0000256" key="5">
    <source>
        <dbReference type="SAM" id="Phobius"/>
    </source>
</evidence>
<evidence type="ECO:0000313" key="7">
    <source>
        <dbReference type="EMBL" id="RKQ28566.1"/>
    </source>
</evidence>
<feature type="transmembrane region" description="Helical" evidence="5">
    <location>
        <begin position="154"/>
        <end position="171"/>
    </location>
</feature>
<dbReference type="EMBL" id="RBZP01000030">
    <property type="protein sequence ID" value="RKQ28566.1"/>
    <property type="molecule type" value="Genomic_DNA"/>
</dbReference>
<gene>
    <name evidence="7" type="ORF">D8M06_18715</name>
</gene>
<dbReference type="AlphaFoldDB" id="A0A494ZRY9"/>
<evidence type="ECO:0000256" key="3">
    <source>
        <dbReference type="ARBA" id="ARBA00022989"/>
    </source>
</evidence>
<protein>
    <submittedName>
        <fullName evidence="7">DUF1232 domain-containing protein</fullName>
    </submittedName>
</protein>
<evidence type="ECO:0000313" key="8">
    <source>
        <dbReference type="Proteomes" id="UP000269301"/>
    </source>
</evidence>
<dbReference type="Pfam" id="PF01381">
    <property type="entry name" value="HTH_3"/>
    <property type="match status" value="1"/>
</dbReference>
<reference evidence="7 8" key="1">
    <citation type="journal article" date="2016" name="Int. J. Syst. Evol. Microbiol.">
        <title>Oceanobacillus halophilus sp. nov., a novel moderately halophilic bacterium from a hypersaline lake.</title>
        <authorList>
            <person name="Amoozegar M.A."/>
            <person name="Bagheri M."/>
            <person name="Makhdoumi A."/>
            <person name="Nikou M.M."/>
            <person name="Fazeli S.A.S."/>
            <person name="Schumann P."/>
            <person name="Sproer C."/>
            <person name="Sanchez-Porro C."/>
            <person name="Ventosa A."/>
        </authorList>
    </citation>
    <scope>NUCLEOTIDE SEQUENCE [LARGE SCALE GENOMIC DNA]</scope>
    <source>
        <strain evidence="7 8">DSM 23996</strain>
    </source>
</reference>
<sequence length="198" mass="22348">MEVKHLSIRKLSNLSGIDHASISKMMNGKRKANLQHLEKLAAGLDIDLSELMKAAGYPIEQKKEENSDLHIALDNIEKLIESSEVYTGNFSLEQMEKELANYQIYSQTEEGKQVVLENFQSKLSKLGGGIGPYIQKLQWMYGQFTENKGKKYQLALMGGALLYFIVTTDLLPDYLFPVGFLDDALVLQTVLQQLESKK</sequence>
<keyword evidence="4 5" id="KW-0472">Membrane</keyword>
<keyword evidence="8" id="KW-1185">Reference proteome</keyword>
<dbReference type="SUPFAM" id="SSF47413">
    <property type="entry name" value="lambda repressor-like DNA-binding domains"/>
    <property type="match status" value="1"/>
</dbReference>
<dbReference type="OrthoDB" id="9793277at2"/>
<organism evidence="7 8">
    <name type="scientific">Oceanobacillus halophilus</name>
    <dbReference type="NCBI Taxonomy" id="930130"/>
    <lineage>
        <taxon>Bacteria</taxon>
        <taxon>Bacillati</taxon>
        <taxon>Bacillota</taxon>
        <taxon>Bacilli</taxon>
        <taxon>Bacillales</taxon>
        <taxon>Bacillaceae</taxon>
        <taxon>Oceanobacillus</taxon>
    </lineage>
</organism>
<dbReference type="InterPro" id="IPR010982">
    <property type="entry name" value="Lambda_DNA-bd_dom_sf"/>
</dbReference>
<comment type="subcellular location">
    <subcellularLocation>
        <location evidence="1">Endomembrane system</location>
        <topology evidence="1">Multi-pass membrane protein</topology>
    </subcellularLocation>
</comment>
<dbReference type="Gene3D" id="1.10.260.40">
    <property type="entry name" value="lambda repressor-like DNA-binding domains"/>
    <property type="match status" value="1"/>
</dbReference>
<accession>A0A494ZRY9</accession>
<evidence type="ECO:0000256" key="4">
    <source>
        <dbReference type="ARBA" id="ARBA00023136"/>
    </source>
</evidence>
<dbReference type="SMART" id="SM00530">
    <property type="entry name" value="HTH_XRE"/>
    <property type="match status" value="1"/>
</dbReference>
<proteinExistence type="predicted"/>
<dbReference type="GO" id="GO:0012505">
    <property type="term" value="C:endomembrane system"/>
    <property type="evidence" value="ECO:0007669"/>
    <property type="project" value="UniProtKB-SubCell"/>
</dbReference>
<comment type="caution">
    <text evidence="7">The sequence shown here is derived from an EMBL/GenBank/DDBJ whole genome shotgun (WGS) entry which is preliminary data.</text>
</comment>
<evidence type="ECO:0000256" key="1">
    <source>
        <dbReference type="ARBA" id="ARBA00004127"/>
    </source>
</evidence>
<dbReference type="GO" id="GO:0003677">
    <property type="term" value="F:DNA binding"/>
    <property type="evidence" value="ECO:0007669"/>
    <property type="project" value="InterPro"/>
</dbReference>
<dbReference type="CDD" id="cd00093">
    <property type="entry name" value="HTH_XRE"/>
    <property type="match status" value="1"/>
</dbReference>
<dbReference type="Proteomes" id="UP000269301">
    <property type="component" value="Unassembled WGS sequence"/>
</dbReference>
<evidence type="ECO:0000256" key="2">
    <source>
        <dbReference type="ARBA" id="ARBA00022692"/>
    </source>
</evidence>
<evidence type="ECO:0000259" key="6">
    <source>
        <dbReference type="PROSITE" id="PS50943"/>
    </source>
</evidence>